<evidence type="ECO:0000313" key="2">
    <source>
        <dbReference type="Proteomes" id="UP000694892"/>
    </source>
</evidence>
<accession>A0A974HNA7</accession>
<dbReference type="AlphaFoldDB" id="A0A974HNA7"/>
<sequence>MVRKSFQLEAVEKTLAGLRLFKPKMSFESGYMQMNNGWQKSPQLYRVCDHGRITLCNRLQTFKSREQVQE</sequence>
<name>A0A974HNA7_XENLA</name>
<proteinExistence type="predicted"/>
<protein>
    <submittedName>
        <fullName evidence="1">Uncharacterized protein</fullName>
    </submittedName>
</protein>
<dbReference type="EMBL" id="CM004472">
    <property type="protein sequence ID" value="OCT84439.1"/>
    <property type="molecule type" value="Genomic_DNA"/>
</dbReference>
<dbReference type="Proteomes" id="UP000694892">
    <property type="component" value="Chromosome 4L"/>
</dbReference>
<evidence type="ECO:0000313" key="1">
    <source>
        <dbReference type="EMBL" id="OCT84439.1"/>
    </source>
</evidence>
<organism evidence="1 2">
    <name type="scientific">Xenopus laevis</name>
    <name type="common">African clawed frog</name>
    <dbReference type="NCBI Taxonomy" id="8355"/>
    <lineage>
        <taxon>Eukaryota</taxon>
        <taxon>Metazoa</taxon>
        <taxon>Chordata</taxon>
        <taxon>Craniata</taxon>
        <taxon>Vertebrata</taxon>
        <taxon>Euteleostomi</taxon>
        <taxon>Amphibia</taxon>
        <taxon>Batrachia</taxon>
        <taxon>Anura</taxon>
        <taxon>Pipoidea</taxon>
        <taxon>Pipidae</taxon>
        <taxon>Xenopodinae</taxon>
        <taxon>Xenopus</taxon>
        <taxon>Xenopus</taxon>
    </lineage>
</organism>
<reference evidence="2" key="1">
    <citation type="journal article" date="2016" name="Nature">
        <title>Genome evolution in the allotetraploid frog Xenopus laevis.</title>
        <authorList>
            <person name="Session A.M."/>
            <person name="Uno Y."/>
            <person name="Kwon T."/>
            <person name="Chapman J.A."/>
            <person name="Toyoda A."/>
            <person name="Takahashi S."/>
            <person name="Fukui A."/>
            <person name="Hikosaka A."/>
            <person name="Suzuki A."/>
            <person name="Kondo M."/>
            <person name="van Heeringen S.J."/>
            <person name="Quigley I."/>
            <person name="Heinz S."/>
            <person name="Ogino H."/>
            <person name="Ochi H."/>
            <person name="Hellsten U."/>
            <person name="Lyons J.B."/>
            <person name="Simakov O."/>
            <person name="Putnam N."/>
            <person name="Stites J."/>
            <person name="Kuroki Y."/>
            <person name="Tanaka T."/>
            <person name="Michiue T."/>
            <person name="Watanabe M."/>
            <person name="Bogdanovic O."/>
            <person name="Lister R."/>
            <person name="Georgiou G."/>
            <person name="Paranjpe S.S."/>
            <person name="van Kruijsbergen I."/>
            <person name="Shu S."/>
            <person name="Carlson J."/>
            <person name="Kinoshita T."/>
            <person name="Ohta Y."/>
            <person name="Mawaribuchi S."/>
            <person name="Jenkins J."/>
            <person name="Grimwood J."/>
            <person name="Schmutz J."/>
            <person name="Mitros T."/>
            <person name="Mozaffari S.V."/>
            <person name="Suzuki Y."/>
            <person name="Haramoto Y."/>
            <person name="Yamamoto T.S."/>
            <person name="Takagi C."/>
            <person name="Heald R."/>
            <person name="Miller K."/>
            <person name="Haudenschild C."/>
            <person name="Kitzman J."/>
            <person name="Nakayama T."/>
            <person name="Izutsu Y."/>
            <person name="Robert J."/>
            <person name="Fortriede J."/>
            <person name="Burns K."/>
            <person name="Lotay V."/>
            <person name="Karimi K."/>
            <person name="Yasuoka Y."/>
            <person name="Dichmann D.S."/>
            <person name="Flajnik M.F."/>
            <person name="Houston D.W."/>
            <person name="Shendure J."/>
            <person name="DuPasquier L."/>
            <person name="Vize P.D."/>
            <person name="Zorn A.M."/>
            <person name="Ito M."/>
            <person name="Marcotte E.M."/>
            <person name="Wallingford J.B."/>
            <person name="Ito Y."/>
            <person name="Asashima M."/>
            <person name="Ueno N."/>
            <person name="Matsuda Y."/>
            <person name="Veenstra G.J."/>
            <person name="Fujiyama A."/>
            <person name="Harland R.M."/>
            <person name="Taira M."/>
            <person name="Rokhsar D.S."/>
        </authorList>
    </citation>
    <scope>NUCLEOTIDE SEQUENCE [LARGE SCALE GENOMIC DNA]</scope>
    <source>
        <strain evidence="2">J</strain>
    </source>
</reference>
<gene>
    <name evidence="1" type="ORF">XELAEV_18022591mg</name>
</gene>